<dbReference type="Proteomes" id="UP000007646">
    <property type="component" value="Unassembled WGS sequence"/>
</dbReference>
<evidence type="ECO:0000313" key="2">
    <source>
        <dbReference type="Ensembl" id="ENSLAFP00000022540.1"/>
    </source>
</evidence>
<accession>G3U3Y2</accession>
<dbReference type="InterPro" id="IPR002119">
    <property type="entry name" value="Histone_H2A"/>
</dbReference>
<gene>
    <name evidence="2" type="primary">LOC100659586</name>
</gene>
<protein>
    <recommendedName>
        <fullName evidence="1">Histone H2A</fullName>
    </recommendedName>
</protein>
<dbReference type="HOGENOM" id="CLU_062828_3_2_1"/>
<dbReference type="GeneTree" id="ENSGT00940000162492"/>
<dbReference type="SUPFAM" id="SSF47113">
    <property type="entry name" value="Histone-fold"/>
    <property type="match status" value="1"/>
</dbReference>
<dbReference type="PRINTS" id="PR00620">
    <property type="entry name" value="HISTONEH2A"/>
</dbReference>
<sequence length="112" mass="12586">SCHSSCRYRRSPLTRSARAELQFPVSRVDCLLREGNYAQCLSLSTPIFLAGILEYVTANILELAGIEAYNHGRIRITPEHVERAVDSDPQLSLLFHADANDEVDKMPQSKKN</sequence>
<dbReference type="AlphaFoldDB" id="G3U3Y2"/>
<name>G3U3Y2_LOXAF</name>
<dbReference type="GO" id="GO:0030527">
    <property type="term" value="F:structural constituent of chromatin"/>
    <property type="evidence" value="ECO:0007669"/>
    <property type="project" value="InterPro"/>
</dbReference>
<evidence type="ECO:0000256" key="1">
    <source>
        <dbReference type="RuleBase" id="RU003767"/>
    </source>
</evidence>
<dbReference type="Ensembl" id="ENSLAFT00000031730.1">
    <property type="protein sequence ID" value="ENSLAFP00000022540.1"/>
    <property type="gene ID" value="ENSLAFG00000029958.1"/>
</dbReference>
<dbReference type="GO" id="GO:0005634">
    <property type="term" value="C:nucleus"/>
    <property type="evidence" value="ECO:0007669"/>
    <property type="project" value="UniProtKB-SubCell"/>
</dbReference>
<reference evidence="2" key="2">
    <citation type="submission" date="2025-08" db="UniProtKB">
        <authorList>
            <consortium name="Ensembl"/>
        </authorList>
    </citation>
    <scope>IDENTIFICATION</scope>
    <source>
        <strain evidence="2">Isolate ISIS603380</strain>
    </source>
</reference>
<dbReference type="Gene3D" id="1.10.20.10">
    <property type="entry name" value="Histone, subunit A"/>
    <property type="match status" value="1"/>
</dbReference>
<dbReference type="InterPro" id="IPR009072">
    <property type="entry name" value="Histone-fold"/>
</dbReference>
<keyword evidence="1" id="KW-0158">Chromosome</keyword>
<reference evidence="2 3" key="1">
    <citation type="submission" date="2009-06" db="EMBL/GenBank/DDBJ databases">
        <title>The Genome Sequence of Loxodonta africana (African elephant).</title>
        <authorList>
            <person name="Di Palma F."/>
            <person name="Heiman D."/>
            <person name="Young S."/>
            <person name="Johnson J."/>
            <person name="Lander E.S."/>
            <person name="Lindblad-Toh K."/>
        </authorList>
    </citation>
    <scope>NUCLEOTIDE SEQUENCE [LARGE SCALE GENOMIC DNA]</scope>
    <source>
        <strain evidence="2 3">Isolate ISIS603380</strain>
    </source>
</reference>
<dbReference type="STRING" id="9785.ENSLAFP00000022540"/>
<proteinExistence type="inferred from homology"/>
<dbReference type="GO" id="GO:0003677">
    <property type="term" value="F:DNA binding"/>
    <property type="evidence" value="ECO:0007669"/>
    <property type="project" value="UniProtKB-KW"/>
</dbReference>
<dbReference type="GO" id="GO:0000786">
    <property type="term" value="C:nucleosome"/>
    <property type="evidence" value="ECO:0007669"/>
    <property type="project" value="UniProtKB-KW"/>
</dbReference>
<organism evidence="2 3">
    <name type="scientific">Loxodonta africana</name>
    <name type="common">African elephant</name>
    <dbReference type="NCBI Taxonomy" id="9785"/>
    <lineage>
        <taxon>Eukaryota</taxon>
        <taxon>Metazoa</taxon>
        <taxon>Chordata</taxon>
        <taxon>Craniata</taxon>
        <taxon>Vertebrata</taxon>
        <taxon>Euteleostomi</taxon>
        <taxon>Mammalia</taxon>
        <taxon>Eutheria</taxon>
        <taxon>Afrotheria</taxon>
        <taxon>Proboscidea</taxon>
        <taxon>Elephantidae</taxon>
        <taxon>Loxodonta</taxon>
    </lineage>
</organism>
<dbReference type="GO" id="GO:0046982">
    <property type="term" value="F:protein heterodimerization activity"/>
    <property type="evidence" value="ECO:0007669"/>
    <property type="project" value="InterPro"/>
</dbReference>
<evidence type="ECO:0000313" key="3">
    <source>
        <dbReference type="Proteomes" id="UP000007646"/>
    </source>
</evidence>
<dbReference type="InParanoid" id="G3U3Y2"/>
<comment type="similarity">
    <text evidence="1">Belongs to the histone H2A family.</text>
</comment>
<dbReference type="eggNOG" id="KOG1756">
    <property type="taxonomic scope" value="Eukaryota"/>
</dbReference>
<dbReference type="PANTHER" id="PTHR23430">
    <property type="entry name" value="HISTONE H2A"/>
    <property type="match status" value="1"/>
</dbReference>
<keyword evidence="1" id="KW-0238">DNA-binding</keyword>
<dbReference type="OMA" id="DEMTQNK"/>
<keyword evidence="1" id="KW-0544">Nucleosome core</keyword>
<comment type="subcellular location">
    <subcellularLocation>
        <location evidence="1">Nucleus</location>
    </subcellularLocation>
</comment>
<comment type="subunit">
    <text evidence="1">The nucleosome is a histone octamer containing two molecules each of H2A, H2B, H3 and H4 assembled in one H3-H4 heterotetramer and two H2A-H2B heterodimers. The octamer wraps approximately 147 bp of DNA.</text>
</comment>
<keyword evidence="3" id="KW-1185">Reference proteome</keyword>
<reference evidence="2" key="3">
    <citation type="submission" date="2025-09" db="UniProtKB">
        <authorList>
            <consortium name="Ensembl"/>
        </authorList>
    </citation>
    <scope>IDENTIFICATION</scope>
    <source>
        <strain evidence="2">Isolate ISIS603380</strain>
    </source>
</reference>
<dbReference type="CDD" id="cd00074">
    <property type="entry name" value="HFD_H2A"/>
    <property type="match status" value="1"/>
</dbReference>
<keyword evidence="1" id="KW-0539">Nucleus</keyword>
<dbReference type="SMART" id="SM00414">
    <property type="entry name" value="H2A"/>
    <property type="match status" value="1"/>
</dbReference>